<evidence type="ECO:0000313" key="2">
    <source>
        <dbReference type="EMBL" id="NTS64343.1"/>
    </source>
</evidence>
<organism evidence="2 3">
    <name type="scientific">Sphingomonas hominis</name>
    <dbReference type="NCBI Taxonomy" id="2741495"/>
    <lineage>
        <taxon>Bacteria</taxon>
        <taxon>Pseudomonadati</taxon>
        <taxon>Pseudomonadota</taxon>
        <taxon>Alphaproteobacteria</taxon>
        <taxon>Sphingomonadales</taxon>
        <taxon>Sphingomonadaceae</taxon>
        <taxon>Sphingomonas</taxon>
    </lineage>
</organism>
<dbReference type="Pfam" id="PF13302">
    <property type="entry name" value="Acetyltransf_3"/>
    <property type="match status" value="1"/>
</dbReference>
<gene>
    <name evidence="2" type="ORF">HRV97_04105</name>
</gene>
<feature type="domain" description="N-acetyltransferase" evidence="1">
    <location>
        <begin position="7"/>
        <end position="174"/>
    </location>
</feature>
<sequence>MIETERLILRPPTTADRAALHAIWSDPLVMADLGSVKSAADSDATLARHANYGDGLGFHAVVRRSDDAVIGFCGLKPGAPATPIAGEIEAGWIIARTAWRQGFALEAMRGVLAWGWANTRAARVVAITARRNAKSRAMMERLGMYHLPDLDFLHPQFTVDDPLADVVTYALPRP</sequence>
<dbReference type="SUPFAM" id="SSF55729">
    <property type="entry name" value="Acyl-CoA N-acyltransferases (Nat)"/>
    <property type="match status" value="1"/>
</dbReference>
<name>A0ABX2JE54_9SPHN</name>
<dbReference type="PANTHER" id="PTHR43792:SF1">
    <property type="entry name" value="N-ACETYLTRANSFERASE DOMAIN-CONTAINING PROTEIN"/>
    <property type="match status" value="1"/>
</dbReference>
<reference evidence="2 3" key="1">
    <citation type="submission" date="2020-06" db="EMBL/GenBank/DDBJ databases">
        <title>Sphingomonas hominis sp. nov., a member of the Sphingomonas, isolated from the hair of a 22-year-old girl.</title>
        <authorList>
            <person name="Zhang D.-F."/>
            <person name="Cui X.-W."/>
        </authorList>
    </citation>
    <scope>NUCLEOTIDE SEQUENCE [LARGE SCALE GENOMIC DNA]</scope>
    <source>
        <strain evidence="2 3">HHU CXW</strain>
    </source>
</reference>
<dbReference type="InterPro" id="IPR051531">
    <property type="entry name" value="N-acetyltransferase"/>
</dbReference>
<dbReference type="InterPro" id="IPR000182">
    <property type="entry name" value="GNAT_dom"/>
</dbReference>
<keyword evidence="3" id="KW-1185">Reference proteome</keyword>
<dbReference type="Proteomes" id="UP000621447">
    <property type="component" value="Unassembled WGS sequence"/>
</dbReference>
<dbReference type="PROSITE" id="PS51186">
    <property type="entry name" value="GNAT"/>
    <property type="match status" value="1"/>
</dbReference>
<accession>A0ABX2JE54</accession>
<dbReference type="PANTHER" id="PTHR43792">
    <property type="entry name" value="GNAT FAMILY, PUTATIVE (AFU_ORTHOLOGUE AFUA_3G00765)-RELATED-RELATED"/>
    <property type="match status" value="1"/>
</dbReference>
<dbReference type="EMBL" id="JABULH010000001">
    <property type="protein sequence ID" value="NTS64343.1"/>
    <property type="molecule type" value="Genomic_DNA"/>
</dbReference>
<comment type="caution">
    <text evidence="2">The sequence shown here is derived from an EMBL/GenBank/DDBJ whole genome shotgun (WGS) entry which is preliminary data.</text>
</comment>
<evidence type="ECO:0000259" key="1">
    <source>
        <dbReference type="PROSITE" id="PS51186"/>
    </source>
</evidence>
<evidence type="ECO:0000313" key="3">
    <source>
        <dbReference type="Proteomes" id="UP000621447"/>
    </source>
</evidence>
<proteinExistence type="predicted"/>
<dbReference type="Gene3D" id="3.40.630.30">
    <property type="match status" value="1"/>
</dbReference>
<dbReference type="RefSeq" id="WP_174192368.1">
    <property type="nucleotide sequence ID" value="NZ_JABULH010000001.1"/>
</dbReference>
<protein>
    <submittedName>
        <fullName evidence="2">GNAT family N-acetyltransferase</fullName>
    </submittedName>
</protein>
<dbReference type="InterPro" id="IPR016181">
    <property type="entry name" value="Acyl_CoA_acyltransferase"/>
</dbReference>